<dbReference type="RefSeq" id="WP_247810513.1">
    <property type="nucleotide sequence ID" value="NZ_CP095855.1"/>
</dbReference>
<organism evidence="2 3">
    <name type="scientific">Chitinophaga filiformis</name>
    <name type="common">Myxococcus filiformis</name>
    <name type="synonym">Flexibacter filiformis</name>
    <dbReference type="NCBI Taxonomy" id="104663"/>
    <lineage>
        <taxon>Bacteria</taxon>
        <taxon>Pseudomonadati</taxon>
        <taxon>Bacteroidota</taxon>
        <taxon>Chitinophagia</taxon>
        <taxon>Chitinophagales</taxon>
        <taxon>Chitinophagaceae</taxon>
        <taxon>Chitinophaga</taxon>
    </lineage>
</organism>
<dbReference type="InterPro" id="IPR017853">
    <property type="entry name" value="GH"/>
</dbReference>
<keyword evidence="3" id="KW-1185">Reference proteome</keyword>
<feature type="chain" id="PRO_5046879445" evidence="1">
    <location>
        <begin position="22"/>
        <end position="348"/>
    </location>
</feature>
<reference evidence="2 3" key="1">
    <citation type="submission" date="2022-04" db="EMBL/GenBank/DDBJ databases">
        <title>The arsenic-methylating capacity of Chitinophaga filiformis YT5 during chitin decomposition.</title>
        <authorList>
            <person name="Chen G."/>
            <person name="Liang Y."/>
        </authorList>
    </citation>
    <scope>NUCLEOTIDE SEQUENCE [LARGE SCALE GENOMIC DNA]</scope>
    <source>
        <strain evidence="2 3">YT5</strain>
    </source>
</reference>
<keyword evidence="1" id="KW-0732">Signal</keyword>
<accession>A0ABY4HYS6</accession>
<gene>
    <name evidence="2" type="ORF">MYF79_24780</name>
</gene>
<dbReference type="EMBL" id="CP095855">
    <property type="protein sequence ID" value="UPK68174.1"/>
    <property type="molecule type" value="Genomic_DNA"/>
</dbReference>
<protein>
    <submittedName>
        <fullName evidence="2">Uncharacterized protein</fullName>
    </submittedName>
</protein>
<sequence>MKTLFLSLYLLAAGCLTPVFAARLERVNQLSAGGPLPASLSDTNLTMFGRGMYPGDDTTYEHLRNSGFNTVILSSFYIHANGDVYSGDDHRNPVIHDGQYVGNKAWLKYVASLKQQPSSVTRIEILLEGRWYNQPPNTYDYIQDWYDSTRTVDGIVTGIGPNSTLYKIIRVMKEDIGVDAICIDDESVYNSESIAKLGELAGHLNLHMTLCPFRKTEYWKDIICRSQPGLIDAIYLQCYDGGRFNVPGTWKNKLQTMLPVYPIFLCRGAFSTCNPVHNSKTPADIKAEMIRFRKDYPEMNGGAIWQMADVKNYIRNNCAVQYPESGTSTTLSQYILDLRNSLKDGLSE</sequence>
<dbReference type="Proteomes" id="UP000830198">
    <property type="component" value="Chromosome"/>
</dbReference>
<evidence type="ECO:0000313" key="3">
    <source>
        <dbReference type="Proteomes" id="UP000830198"/>
    </source>
</evidence>
<dbReference type="PROSITE" id="PS51257">
    <property type="entry name" value="PROKAR_LIPOPROTEIN"/>
    <property type="match status" value="1"/>
</dbReference>
<name>A0ABY4HYS6_CHIFI</name>
<feature type="signal peptide" evidence="1">
    <location>
        <begin position="1"/>
        <end position="21"/>
    </location>
</feature>
<evidence type="ECO:0000256" key="1">
    <source>
        <dbReference type="SAM" id="SignalP"/>
    </source>
</evidence>
<dbReference type="SUPFAM" id="SSF51445">
    <property type="entry name" value="(Trans)glycosidases"/>
    <property type="match status" value="1"/>
</dbReference>
<evidence type="ECO:0000313" key="2">
    <source>
        <dbReference type="EMBL" id="UPK68174.1"/>
    </source>
</evidence>
<proteinExistence type="predicted"/>